<feature type="region of interest" description="Disordered" evidence="2">
    <location>
        <begin position="1"/>
        <end position="55"/>
    </location>
</feature>
<reference evidence="4 5" key="1">
    <citation type="journal article" date="2018" name="IMA Fungus">
        <title>IMA Genome-F 10: Nine draft genome sequences of Claviceps purpurea s.lat., including C. arundinis, C. humidiphila, and C. cf. spartinae, pseudomolecules for the pitch canker pathogen Fusarium circinatum, draft genome of Davidsoniella eucalypti, Grosmannia galeiformis, Quambalaria eucalypti, and Teratosphaeria destructans.</title>
        <authorList>
            <person name="Wingfield B.D."/>
            <person name="Liu M."/>
            <person name="Nguyen H.D."/>
            <person name="Lane F.A."/>
            <person name="Morgan S.W."/>
            <person name="De Vos L."/>
            <person name="Wilken P.M."/>
            <person name="Duong T.A."/>
            <person name="Aylward J."/>
            <person name="Coetzee M.P."/>
            <person name="Dadej K."/>
            <person name="De Beer Z.W."/>
            <person name="Findlay W."/>
            <person name="Havenga M."/>
            <person name="Kolarik M."/>
            <person name="Menzies J.G."/>
            <person name="Naidoo K."/>
            <person name="Pochopski O."/>
            <person name="Shoukouhi P."/>
            <person name="Santana Q.C."/>
            <person name="Seifert K.A."/>
            <person name="Soal N."/>
            <person name="Steenkamp E.T."/>
            <person name="Tatham C.T."/>
            <person name="van der Nest M.A."/>
            <person name="Wingfield M.J."/>
        </authorList>
    </citation>
    <scope>NUCLEOTIDE SEQUENCE [LARGE SCALE GENOMIC DNA]</scope>
    <source>
        <strain evidence="4">CMW44962</strain>
    </source>
</reference>
<dbReference type="InterPro" id="IPR056024">
    <property type="entry name" value="DUF7605"/>
</dbReference>
<dbReference type="Pfam" id="PF24564">
    <property type="entry name" value="DUF7605"/>
    <property type="match status" value="1"/>
</dbReference>
<evidence type="ECO:0000313" key="5">
    <source>
        <dbReference type="Proteomes" id="UP001138500"/>
    </source>
</evidence>
<dbReference type="Proteomes" id="UP001138500">
    <property type="component" value="Unassembled WGS sequence"/>
</dbReference>
<name>A0A9W7T0W3_9PEZI</name>
<proteinExistence type="predicted"/>
<reference evidence="4 5" key="2">
    <citation type="journal article" date="2021" name="Curr. Genet.">
        <title>Genetic response to nitrogen starvation in the aggressive Eucalyptus foliar pathogen Teratosphaeria destructans.</title>
        <authorList>
            <person name="Havenga M."/>
            <person name="Wingfield B.D."/>
            <person name="Wingfield M.J."/>
            <person name="Dreyer L.L."/>
            <person name="Roets F."/>
            <person name="Aylward J."/>
        </authorList>
    </citation>
    <scope>NUCLEOTIDE SEQUENCE [LARGE SCALE GENOMIC DNA]</scope>
    <source>
        <strain evidence="4">CMW44962</strain>
    </source>
</reference>
<evidence type="ECO:0000256" key="2">
    <source>
        <dbReference type="SAM" id="MobiDB-lite"/>
    </source>
</evidence>
<evidence type="ECO:0000256" key="1">
    <source>
        <dbReference type="SAM" id="Coils"/>
    </source>
</evidence>
<dbReference type="OrthoDB" id="3598281at2759"/>
<keyword evidence="5" id="KW-1185">Reference proteome</keyword>
<keyword evidence="1" id="KW-0175">Coiled coil</keyword>
<evidence type="ECO:0000313" key="4">
    <source>
        <dbReference type="EMBL" id="KAH9845227.1"/>
    </source>
</evidence>
<comment type="caution">
    <text evidence="4">The sequence shown here is derived from an EMBL/GenBank/DDBJ whole genome shotgun (WGS) entry which is preliminary data.</text>
</comment>
<dbReference type="EMBL" id="RIBY02000113">
    <property type="protein sequence ID" value="KAH9845227.1"/>
    <property type="molecule type" value="Genomic_DNA"/>
</dbReference>
<feature type="coiled-coil region" evidence="1">
    <location>
        <begin position="473"/>
        <end position="500"/>
    </location>
</feature>
<organism evidence="4 5">
    <name type="scientific">Teratosphaeria destructans</name>
    <dbReference type="NCBI Taxonomy" id="418781"/>
    <lineage>
        <taxon>Eukaryota</taxon>
        <taxon>Fungi</taxon>
        <taxon>Dikarya</taxon>
        <taxon>Ascomycota</taxon>
        <taxon>Pezizomycotina</taxon>
        <taxon>Dothideomycetes</taxon>
        <taxon>Dothideomycetidae</taxon>
        <taxon>Mycosphaerellales</taxon>
        <taxon>Teratosphaeriaceae</taxon>
        <taxon>Teratosphaeria</taxon>
    </lineage>
</organism>
<dbReference type="Gene3D" id="3.40.50.300">
    <property type="entry name" value="P-loop containing nucleotide triphosphate hydrolases"/>
    <property type="match status" value="2"/>
</dbReference>
<sequence>MALPRHIYQPRGKRKHLDDHDQEEEDVKPVISDSDDSDLDDDSEGDSDVGGGEGTGVVEYYEHAEPLPNCVAYDSEFRQLSQDLIDIPLSALKILQKSSCNNKRVQSCQHNAGTLTTIPQVQKEKVAMLGSTGAGKSSLLNSLLDMPGLAKAMAAGQSCTYVGTEYESPFPDQTKAFAAQVEYFDIDRIRDLLSRLLVDYNTFNFQLPEDCDQDEKQELSRLSKTAFSTFRSLFCDRAEFESPRAAQEHLETLFREDEDNGLEALDLMVEWCEDLLEEDEDVEGGHIQSLYLEADTQDELLEQLEPLVSSTSRYEDPALWPLVRKVRVGLERPRILKHITLVDLPGLDDINKIRVDTSIEIMRDCDTIWVVTKIDRAITETMVDSLVMRFGKSYKMMIICTGIDDNIDDKGLAEHLVDEGQSIGDHETLLVREKELFKRVRGLARKIMTRKDKLEGHTAAKKKAKRPLTETTKEKLRGDILQLQEKLKATEQEHRDVAQQRFELLVDARNANAMRRLKAEKTDQLTPGTTLEVFCVSNLHYLALKGAKTINGPRLDAEATGVPALRAYILKSAAPAQFAALENYIGHKFTTFMKGLAMWARSYSVQGAAQLLKAVKKPQGMAQDIVNNYVEELTNASTALVIAPLMAAQQDLIKGAFEVLDEKQKWHWSTMRAFIRRDGTHRTSVVPKQCWNEQFLEAANKLNRQNLGHLTQEKDKLGVKMKTQLSDLVRTIAAVVKNDPASTVLPMDRLNEIFEAQFAGIQQAYNEHHQVLKKGLRNIELDLMQDRHGAYFTEAMSSLYEKCKNDSGTGVKKRVLDAFQETLNPKPCDDKSPFATMCVKFKAAIAREAKSKSKPLARKNEDILREIYRQFDDMLDEKIDDKEEDKLRKEFRAFLDEMEPKFESIKERLAALKAGYAAKQRLANE</sequence>
<dbReference type="SUPFAM" id="SSF52540">
    <property type="entry name" value="P-loop containing nucleoside triphosphate hydrolases"/>
    <property type="match status" value="1"/>
</dbReference>
<dbReference type="AlphaFoldDB" id="A0A9W7T0W3"/>
<accession>A0A9W7T0W3</accession>
<gene>
    <name evidence="4" type="ORF">Tdes44962_MAKER01237</name>
</gene>
<dbReference type="PANTHER" id="PTHR36681">
    <property type="entry name" value="NUCLEAR GTPASE, GERMINAL CENTER-ASSOCIATED, TANDEM DUPLICATE 3"/>
    <property type="match status" value="1"/>
</dbReference>
<dbReference type="InterPro" id="IPR027417">
    <property type="entry name" value="P-loop_NTPase"/>
</dbReference>
<evidence type="ECO:0000259" key="3">
    <source>
        <dbReference type="Pfam" id="PF24564"/>
    </source>
</evidence>
<feature type="compositionally biased region" description="Acidic residues" evidence="2">
    <location>
        <begin position="33"/>
        <end position="47"/>
    </location>
</feature>
<dbReference type="PANTHER" id="PTHR36681:SF3">
    <property type="entry name" value="NUCLEAR GTPASE, GERMINAL CENTER-ASSOCIATED, TANDEM DUPLICATE 3"/>
    <property type="match status" value="1"/>
</dbReference>
<feature type="domain" description="DUF7605" evidence="3">
    <location>
        <begin position="655"/>
        <end position="823"/>
    </location>
</feature>
<protein>
    <recommendedName>
        <fullName evidence="3">DUF7605 domain-containing protein</fullName>
    </recommendedName>
</protein>